<dbReference type="GO" id="GO:0031509">
    <property type="term" value="P:subtelomeric heterochromatin formation"/>
    <property type="evidence" value="ECO:0007669"/>
    <property type="project" value="InterPro"/>
</dbReference>
<evidence type="ECO:0000313" key="11">
    <source>
        <dbReference type="EMBL" id="KRT79089.1"/>
    </source>
</evidence>
<protein>
    <recommendedName>
        <fullName evidence="4">Histone acetyltransferase type B catalytic subunit</fullName>
        <ecNumber evidence="3">2.3.1.48</ecNumber>
    </recommendedName>
</protein>
<comment type="catalytic activity">
    <reaction evidence="8">
        <text>L-lysyl-[protein] + acetyl-CoA = N(6)-acetyl-L-lysyl-[protein] + CoA + H(+)</text>
        <dbReference type="Rhea" id="RHEA:45948"/>
        <dbReference type="Rhea" id="RHEA-COMP:9752"/>
        <dbReference type="Rhea" id="RHEA-COMP:10731"/>
        <dbReference type="ChEBI" id="CHEBI:15378"/>
        <dbReference type="ChEBI" id="CHEBI:29969"/>
        <dbReference type="ChEBI" id="CHEBI:57287"/>
        <dbReference type="ChEBI" id="CHEBI:57288"/>
        <dbReference type="ChEBI" id="CHEBI:61930"/>
        <dbReference type="EC" id="2.3.1.48"/>
    </reaction>
</comment>
<evidence type="ECO:0000256" key="3">
    <source>
        <dbReference type="ARBA" id="ARBA00013184"/>
    </source>
</evidence>
<dbReference type="GO" id="GO:0000781">
    <property type="term" value="C:chromosome, telomeric region"/>
    <property type="evidence" value="ECO:0007669"/>
    <property type="project" value="GOC"/>
</dbReference>
<dbReference type="Pfam" id="PF21183">
    <property type="entry name" value="HAT1_C"/>
    <property type="match status" value="1"/>
</dbReference>
<dbReference type="SUPFAM" id="SSF55729">
    <property type="entry name" value="Acyl-CoA N-acyltransferases (Nat)"/>
    <property type="match status" value="1"/>
</dbReference>
<dbReference type="InterPro" id="IPR019467">
    <property type="entry name" value="Hat1_N"/>
</dbReference>
<accession>A0A0T6AVJ0</accession>
<evidence type="ECO:0000256" key="5">
    <source>
        <dbReference type="ARBA" id="ARBA00022679"/>
    </source>
</evidence>
<evidence type="ECO:0000256" key="7">
    <source>
        <dbReference type="ARBA" id="ARBA00023315"/>
    </source>
</evidence>
<dbReference type="EMBL" id="LJIG01022715">
    <property type="protein sequence ID" value="KRT79089.1"/>
    <property type="molecule type" value="Genomic_DNA"/>
</dbReference>
<evidence type="ECO:0000313" key="12">
    <source>
        <dbReference type="Proteomes" id="UP000051574"/>
    </source>
</evidence>
<dbReference type="InterPro" id="IPR017380">
    <property type="entry name" value="Hist_AcTrfase_B-typ_cat-su"/>
</dbReference>
<evidence type="ECO:0000256" key="4">
    <source>
        <dbReference type="ARBA" id="ARBA00021268"/>
    </source>
</evidence>
<dbReference type="PANTHER" id="PTHR12046">
    <property type="entry name" value="HISTONE ACETYLTRANSFERASE TYPE B CATALYTIC SUBUNIT"/>
    <property type="match status" value="1"/>
</dbReference>
<dbReference type="GO" id="GO:0004402">
    <property type="term" value="F:histone acetyltransferase activity"/>
    <property type="evidence" value="ECO:0007669"/>
    <property type="project" value="InterPro"/>
</dbReference>
<dbReference type="InterPro" id="IPR037113">
    <property type="entry name" value="Hat1_N_sf"/>
</dbReference>
<evidence type="ECO:0000256" key="8">
    <source>
        <dbReference type="ARBA" id="ARBA00048017"/>
    </source>
</evidence>
<dbReference type="CDD" id="cd04301">
    <property type="entry name" value="NAT_SF"/>
    <property type="match status" value="1"/>
</dbReference>
<dbReference type="OrthoDB" id="10253098at2759"/>
<keyword evidence="5" id="KW-0808">Transferase</keyword>
<keyword evidence="7" id="KW-0012">Acyltransferase</keyword>
<dbReference type="GO" id="GO:0005634">
    <property type="term" value="C:nucleus"/>
    <property type="evidence" value="ECO:0007669"/>
    <property type="project" value="UniProtKB-SubCell"/>
</dbReference>
<dbReference type="Gene3D" id="3.40.630.30">
    <property type="match status" value="1"/>
</dbReference>
<comment type="similarity">
    <text evidence="2">Belongs to the HAT1 family.</text>
</comment>
<dbReference type="Gene3D" id="3.90.360.10">
    <property type="entry name" value="Histone acetyl transferase 1 (HAT1), N-terminal domain"/>
    <property type="match status" value="1"/>
</dbReference>
<name>A0A0T6AVJ0_9SCAR</name>
<comment type="caution">
    <text evidence="11">The sequence shown here is derived from an EMBL/GenBank/DDBJ whole genome shotgun (WGS) entry which is preliminary data.</text>
</comment>
<proteinExistence type="inferred from homology"/>
<evidence type="ECO:0000256" key="6">
    <source>
        <dbReference type="ARBA" id="ARBA00023242"/>
    </source>
</evidence>
<sequence>MTHQIFEDENIYGYQGLTIDIYFAAHSAYCFIDVYYDEILRNGPKFYLEPDNVMNLLMPWFPNNIMTNLHEFKDCVKRDEPDYIYGECVDCFTNTNEEGKMTGFRIINCDLSTSGFKEFHKRFQSLIIMFIDAANFIDLDDPSWRILYLYEECRIGNKNKYCPVGFCSMYLFKDITTIARISQFFIVPFLQRLGLGYKLLDATYNYLKSTINDLEEITVESPNKIFTRMRDNLDISYIIDEPYFAKYELFKGFTDNMLKIARLKYKFSNEQARKVYEILRCYWSQSNPREYEKFMLDVKKHRKAKFMVTPLNLESNKLLQLLQMKQSKSKGCNKYNFEERLNLSIMLQEEVDKFVHTIQSTLRHIQKSFKTQ</sequence>
<dbReference type="Pfam" id="PF10394">
    <property type="entry name" value="Hat1_N"/>
    <property type="match status" value="1"/>
</dbReference>
<organism evidence="11 12">
    <name type="scientific">Oryctes borbonicus</name>
    <dbReference type="NCBI Taxonomy" id="1629725"/>
    <lineage>
        <taxon>Eukaryota</taxon>
        <taxon>Metazoa</taxon>
        <taxon>Ecdysozoa</taxon>
        <taxon>Arthropoda</taxon>
        <taxon>Hexapoda</taxon>
        <taxon>Insecta</taxon>
        <taxon>Pterygota</taxon>
        <taxon>Neoptera</taxon>
        <taxon>Endopterygota</taxon>
        <taxon>Coleoptera</taxon>
        <taxon>Polyphaga</taxon>
        <taxon>Scarabaeiformia</taxon>
        <taxon>Scarabaeidae</taxon>
        <taxon>Dynastinae</taxon>
        <taxon>Oryctes</taxon>
    </lineage>
</organism>
<reference evidence="11 12" key="1">
    <citation type="submission" date="2015-09" db="EMBL/GenBank/DDBJ databases">
        <title>Draft genome of the scarab beetle Oryctes borbonicus.</title>
        <authorList>
            <person name="Meyer J.M."/>
            <person name="Markov G.V."/>
            <person name="Baskaran P."/>
            <person name="Herrmann M."/>
            <person name="Sommer R.J."/>
            <person name="Roedelsperger C."/>
        </authorList>
    </citation>
    <scope>NUCLEOTIDE SEQUENCE [LARGE SCALE GENOMIC DNA]</scope>
    <source>
        <strain evidence="11">OB123</strain>
        <tissue evidence="11">Whole animal</tissue>
    </source>
</reference>
<feature type="domain" description="Histone acetyl transferase HAT1 N-terminal" evidence="9">
    <location>
        <begin position="1"/>
        <end position="132"/>
    </location>
</feature>
<evidence type="ECO:0000256" key="2">
    <source>
        <dbReference type="ARBA" id="ARBA00010543"/>
    </source>
</evidence>
<dbReference type="InterPro" id="IPR048776">
    <property type="entry name" value="HAT1_C"/>
</dbReference>
<comment type="subcellular location">
    <subcellularLocation>
        <location evidence="1">Nucleus</location>
    </subcellularLocation>
</comment>
<dbReference type="Proteomes" id="UP000051574">
    <property type="component" value="Unassembled WGS sequence"/>
</dbReference>
<dbReference type="EC" id="2.3.1.48" evidence="3"/>
<dbReference type="AlphaFoldDB" id="A0A0T6AVJ0"/>
<keyword evidence="6" id="KW-0539">Nucleus</keyword>
<dbReference type="Gene3D" id="1.10.10.390">
    <property type="match status" value="1"/>
</dbReference>
<keyword evidence="12" id="KW-1185">Reference proteome</keyword>
<dbReference type="InterPro" id="IPR016181">
    <property type="entry name" value="Acyl_CoA_acyltransferase"/>
</dbReference>
<feature type="domain" description="Histone acetyltransferase type B catalytic subunit C-terminal" evidence="10">
    <location>
        <begin position="230"/>
        <end position="280"/>
    </location>
</feature>
<gene>
    <name evidence="11" type="ORF">AMK59_7767</name>
</gene>
<evidence type="ECO:0000259" key="10">
    <source>
        <dbReference type="Pfam" id="PF21183"/>
    </source>
</evidence>
<evidence type="ECO:0000256" key="1">
    <source>
        <dbReference type="ARBA" id="ARBA00004123"/>
    </source>
</evidence>
<dbReference type="GO" id="GO:0042393">
    <property type="term" value="F:histone binding"/>
    <property type="evidence" value="ECO:0007669"/>
    <property type="project" value="InterPro"/>
</dbReference>
<evidence type="ECO:0000259" key="9">
    <source>
        <dbReference type="Pfam" id="PF10394"/>
    </source>
</evidence>
<dbReference type="InterPro" id="IPR013523">
    <property type="entry name" value="Hist_AcTrfase_HAT1_C"/>
</dbReference>